<reference evidence="4 5" key="1">
    <citation type="journal article" date="2007" name="Proc. Natl. Acad. Sci. U.S.A.">
        <title>Characterization of a marine gammaproteobacterium capable of aerobic anoxygenic photosynthesis.</title>
        <authorList>
            <person name="Fuchs B.M."/>
            <person name="Spring S."/>
            <person name="Teeling H."/>
            <person name="Quast C."/>
            <person name="Wulf J."/>
            <person name="Schattenhofer M."/>
            <person name="Yan S."/>
            <person name="Ferriera S."/>
            <person name="Johnson J."/>
            <person name="Glockner F.O."/>
            <person name="Amann R."/>
        </authorList>
    </citation>
    <scope>NUCLEOTIDE SEQUENCE [LARGE SCALE GENOMIC DNA]</scope>
    <source>
        <strain evidence="4">KT71</strain>
    </source>
</reference>
<dbReference type="Gene3D" id="1.10.3290.10">
    <property type="entry name" value="Fido-like domain"/>
    <property type="match status" value="1"/>
</dbReference>
<gene>
    <name evidence="4" type="ORF">KT71_04365</name>
</gene>
<dbReference type="PANTHER" id="PTHR13504:SF33">
    <property type="entry name" value="FIC FAMILY PROTEIN"/>
    <property type="match status" value="1"/>
</dbReference>
<dbReference type="eggNOG" id="COG3177">
    <property type="taxonomic scope" value="Bacteria"/>
</dbReference>
<dbReference type="InterPro" id="IPR036388">
    <property type="entry name" value="WH-like_DNA-bd_sf"/>
</dbReference>
<evidence type="ECO:0000256" key="2">
    <source>
        <dbReference type="PIRSR" id="PIRSR640198-2"/>
    </source>
</evidence>
<dbReference type="GO" id="GO:0005524">
    <property type="term" value="F:ATP binding"/>
    <property type="evidence" value="ECO:0007669"/>
    <property type="project" value="UniProtKB-KW"/>
</dbReference>
<dbReference type="SUPFAM" id="SSF140931">
    <property type="entry name" value="Fic-like"/>
    <property type="match status" value="1"/>
</dbReference>
<feature type="active site" evidence="1">
    <location>
        <position position="204"/>
    </location>
</feature>
<dbReference type="PANTHER" id="PTHR13504">
    <property type="entry name" value="FIDO DOMAIN-CONTAINING PROTEIN DDB_G0283145"/>
    <property type="match status" value="1"/>
</dbReference>
<feature type="binding site" evidence="2">
    <location>
        <begin position="208"/>
        <end position="215"/>
    </location>
    <ligand>
        <name>ATP</name>
        <dbReference type="ChEBI" id="CHEBI:30616"/>
    </ligand>
</feature>
<reference evidence="4 5" key="2">
    <citation type="journal article" date="2009" name="PLoS ONE">
        <title>The photosynthetic apparatus and its regulation in the aerobic gammaproteobacterium Congregibacter litoralis gen. nov., sp. nov.</title>
        <authorList>
            <person name="Spring S."/>
            <person name="Lunsdorf H."/>
            <person name="Fuchs B.M."/>
            <person name="Tindall B.J."/>
        </authorList>
    </citation>
    <scope>NUCLEOTIDE SEQUENCE [LARGE SCALE GENOMIC DNA]</scope>
    <source>
        <strain evidence="4">KT71</strain>
    </source>
</reference>
<dbReference type="InterPro" id="IPR003812">
    <property type="entry name" value="Fido"/>
</dbReference>
<dbReference type="Pfam" id="PF02661">
    <property type="entry name" value="Fic"/>
    <property type="match status" value="1"/>
</dbReference>
<dbReference type="Pfam" id="PF13776">
    <property type="entry name" value="DUF4172"/>
    <property type="match status" value="1"/>
</dbReference>
<dbReference type="InterPro" id="IPR036597">
    <property type="entry name" value="Fido-like_dom_sf"/>
</dbReference>
<protein>
    <recommendedName>
        <fullName evidence="3">Fido domain-containing protein</fullName>
    </recommendedName>
</protein>
<proteinExistence type="predicted"/>
<keyword evidence="2" id="KW-0547">Nucleotide-binding</keyword>
<dbReference type="HOGENOM" id="CLU_041789_0_0_6"/>
<dbReference type="EMBL" id="AAOA02000002">
    <property type="protein sequence ID" value="EAQ97512.1"/>
    <property type="molecule type" value="Genomic_DNA"/>
</dbReference>
<name>A4A8X0_9GAMM</name>
<dbReference type="OrthoDB" id="9807853at2"/>
<evidence type="ECO:0000259" key="3">
    <source>
        <dbReference type="PROSITE" id="PS51459"/>
    </source>
</evidence>
<dbReference type="RefSeq" id="WP_008293287.1">
    <property type="nucleotide sequence ID" value="NZ_CM002299.1"/>
</dbReference>
<feature type="domain" description="Fido" evidence="3">
    <location>
        <begin position="113"/>
        <end position="269"/>
    </location>
</feature>
<accession>A4A8X0</accession>
<comment type="caution">
    <text evidence="4">The sequence shown here is derived from an EMBL/GenBank/DDBJ whole genome shotgun (WGS) entry which is preliminary data.</text>
</comment>
<dbReference type="Proteomes" id="UP000019205">
    <property type="component" value="Chromosome"/>
</dbReference>
<organism evidence="4 5">
    <name type="scientific">Congregibacter litoralis KT71</name>
    <dbReference type="NCBI Taxonomy" id="314285"/>
    <lineage>
        <taxon>Bacteria</taxon>
        <taxon>Pseudomonadati</taxon>
        <taxon>Pseudomonadota</taxon>
        <taxon>Gammaproteobacteria</taxon>
        <taxon>Cellvibrionales</taxon>
        <taxon>Halieaceae</taxon>
        <taxon>Congregibacter</taxon>
    </lineage>
</organism>
<keyword evidence="2" id="KW-0067">ATP-binding</keyword>
<keyword evidence="5" id="KW-1185">Reference proteome</keyword>
<dbReference type="PROSITE" id="PS51459">
    <property type="entry name" value="FIDO"/>
    <property type="match status" value="1"/>
</dbReference>
<evidence type="ECO:0000313" key="4">
    <source>
        <dbReference type="EMBL" id="EAQ97512.1"/>
    </source>
</evidence>
<dbReference type="AlphaFoldDB" id="A4A8X0"/>
<dbReference type="InterPro" id="IPR040198">
    <property type="entry name" value="Fido_containing"/>
</dbReference>
<dbReference type="Gene3D" id="1.10.10.10">
    <property type="entry name" value="Winged helix-like DNA-binding domain superfamily/Winged helix DNA-binding domain"/>
    <property type="match status" value="1"/>
</dbReference>
<evidence type="ECO:0000256" key="1">
    <source>
        <dbReference type="PIRSR" id="PIRSR640198-1"/>
    </source>
</evidence>
<sequence>MWIWERPEWPDFTYDIKAVMPQLLKAHGAEKRLLGVMEGLGFDLQSHAYLQTLIQDVVQSSAIEGERLAPEDVRSSIARRLGMDVGGLRPVNRSVEGVVEMMVDATRNYSETLTAERIYAWHAALFPTGRSGMQEIIVGAYRDDAKGPMQVLSGPMGRETVHYEAPPANRLETEMSAFFHWFETSPITDLAQVAIAHLYFVTLHPFADGNGRMARAIADMALSRFDGSSQRFYSMSAQIHAEKDDYYNMLESTQRCKISVTDWVLWFLGCFERAVHNSEAALETTMNRHRFWQAWAAIDLNERQSKVLNRMLGDKGPWEGKLTTKKYASLVKKSADTAQRDIKDLVNKGVLVKDDSAGGRSTSYLLVPV</sequence>
<evidence type="ECO:0000313" key="5">
    <source>
        <dbReference type="Proteomes" id="UP000019205"/>
    </source>
</evidence>
<dbReference type="InterPro" id="IPR025230">
    <property type="entry name" value="DUF4172"/>
</dbReference>
<dbReference type="STRING" id="314285.KT71_04365"/>